<evidence type="ECO:0000313" key="10">
    <source>
        <dbReference type="EMBL" id="QDT03165.1"/>
    </source>
</evidence>
<feature type="region of interest" description="Disordered" evidence="7">
    <location>
        <begin position="176"/>
        <end position="196"/>
    </location>
</feature>
<keyword evidence="5 10" id="KW-0378">Hydrolase</keyword>
<evidence type="ECO:0000256" key="4">
    <source>
        <dbReference type="ARBA" id="ARBA00022729"/>
    </source>
</evidence>
<evidence type="ECO:0000256" key="5">
    <source>
        <dbReference type="ARBA" id="ARBA00022801"/>
    </source>
</evidence>
<dbReference type="InterPro" id="IPR000917">
    <property type="entry name" value="Sulfatase_N"/>
</dbReference>
<evidence type="ECO:0000313" key="11">
    <source>
        <dbReference type="Proteomes" id="UP000318538"/>
    </source>
</evidence>
<dbReference type="CDD" id="cd16155">
    <property type="entry name" value="sulfatase_like"/>
    <property type="match status" value="1"/>
</dbReference>
<dbReference type="GO" id="GO:0046872">
    <property type="term" value="F:metal ion binding"/>
    <property type="evidence" value="ECO:0007669"/>
    <property type="project" value="UniProtKB-KW"/>
</dbReference>
<feature type="compositionally biased region" description="Low complexity" evidence="7">
    <location>
        <begin position="186"/>
        <end position="196"/>
    </location>
</feature>
<feature type="domain" description="Sulfatase N-terminal" evidence="9">
    <location>
        <begin position="53"/>
        <end position="395"/>
    </location>
</feature>
<gene>
    <name evidence="10" type="ORF">K227x_15470</name>
</gene>
<dbReference type="InterPro" id="IPR017850">
    <property type="entry name" value="Alkaline_phosphatase_core_sf"/>
</dbReference>
<evidence type="ECO:0000256" key="2">
    <source>
        <dbReference type="ARBA" id="ARBA00008779"/>
    </source>
</evidence>
<dbReference type="EMBL" id="CP036525">
    <property type="protein sequence ID" value="QDT03165.1"/>
    <property type="molecule type" value="Genomic_DNA"/>
</dbReference>
<keyword evidence="4 8" id="KW-0732">Signal</keyword>
<dbReference type="PANTHER" id="PTHR42693">
    <property type="entry name" value="ARYLSULFATASE FAMILY MEMBER"/>
    <property type="match status" value="1"/>
</dbReference>
<reference evidence="10 11" key="1">
    <citation type="submission" date="2019-02" db="EMBL/GenBank/DDBJ databases">
        <title>Deep-cultivation of Planctomycetes and their phenomic and genomic characterization uncovers novel biology.</title>
        <authorList>
            <person name="Wiegand S."/>
            <person name="Jogler M."/>
            <person name="Boedeker C."/>
            <person name="Pinto D."/>
            <person name="Vollmers J."/>
            <person name="Rivas-Marin E."/>
            <person name="Kohn T."/>
            <person name="Peeters S.H."/>
            <person name="Heuer A."/>
            <person name="Rast P."/>
            <person name="Oberbeckmann S."/>
            <person name="Bunk B."/>
            <person name="Jeske O."/>
            <person name="Meyerdierks A."/>
            <person name="Storesund J.E."/>
            <person name="Kallscheuer N."/>
            <person name="Luecker S."/>
            <person name="Lage O.M."/>
            <person name="Pohl T."/>
            <person name="Merkel B.J."/>
            <person name="Hornburger P."/>
            <person name="Mueller R.-W."/>
            <person name="Bruemmer F."/>
            <person name="Labrenz M."/>
            <person name="Spormann A.M."/>
            <person name="Op den Camp H."/>
            <person name="Overmann J."/>
            <person name="Amann R."/>
            <person name="Jetten M.S.M."/>
            <person name="Mascher T."/>
            <person name="Medema M.H."/>
            <person name="Devos D.P."/>
            <person name="Kaster A.-K."/>
            <person name="Ovreas L."/>
            <person name="Rohde M."/>
            <person name="Galperin M.Y."/>
            <person name="Jogler C."/>
        </authorList>
    </citation>
    <scope>NUCLEOTIDE SEQUENCE [LARGE SCALE GENOMIC DNA]</scope>
    <source>
        <strain evidence="10 11">K22_7</strain>
    </source>
</reference>
<dbReference type="Proteomes" id="UP000318538">
    <property type="component" value="Chromosome"/>
</dbReference>
<keyword evidence="3" id="KW-0479">Metal-binding</keyword>
<proteinExistence type="inferred from homology"/>
<dbReference type="OrthoDB" id="9762324at2"/>
<dbReference type="PANTHER" id="PTHR42693:SF42">
    <property type="entry name" value="ARYLSULFATASE G"/>
    <property type="match status" value="1"/>
</dbReference>
<evidence type="ECO:0000259" key="9">
    <source>
        <dbReference type="Pfam" id="PF00884"/>
    </source>
</evidence>
<dbReference type="Pfam" id="PF00884">
    <property type="entry name" value="Sulfatase"/>
    <property type="match status" value="1"/>
</dbReference>
<evidence type="ECO:0000256" key="7">
    <source>
        <dbReference type="SAM" id="MobiDB-lite"/>
    </source>
</evidence>
<protein>
    <submittedName>
        <fullName evidence="10">Arylsulfatase</fullName>
        <ecNumber evidence="10">3.1.6.1</ecNumber>
    </submittedName>
</protein>
<evidence type="ECO:0000256" key="1">
    <source>
        <dbReference type="ARBA" id="ARBA00001913"/>
    </source>
</evidence>
<dbReference type="Gene3D" id="3.40.720.10">
    <property type="entry name" value="Alkaline Phosphatase, subunit A"/>
    <property type="match status" value="1"/>
</dbReference>
<sequence precursor="true">MIRSGISTLSLGFVQFNLPTLRTAFATILALVSVAGTRVAFAQDDSDDGDQRPNIVFIFADDQCFETIGGLNNPEVETPNLDRLVRRGTTFTHAYNMGSWSGAVCVASRTMLNSGRFVWSANSIYDRSERERTEGRWWSEYLKSAGYRTYMTGKWHCKANAERSFDVARDIRPGMPKDNKAGYNRPLPDGSDPWSPSDPKFGGYWQGGTHWSEVVANHADEFLEDASQNPDPFFMYLAFNAPHDPRQSPQEYVDKYPVDDIAVPENFLSNYPYADAIGCGPGLRDERLAPFPRTPEAVKVHRQEYYAIITHMDVMIGRILDAIEKTGKADNTWIFFTADHGLAVGQHGLIGKQNLYDHSVRVPLMVVRPGGQPGRQIDHPVYLQDIMPTTLQLAKVDKPDHVDFHSLIPMLDQSAQSPYESIYGAYLDKQRSIRTDQYKLIAYPDAGVLRLYDVQADPKEMHDLADDPQSKPLVKQLFAELQQLQSSLDDHLDLTPLAP</sequence>
<keyword evidence="11" id="KW-1185">Reference proteome</keyword>
<dbReference type="RefSeq" id="WP_145168916.1">
    <property type="nucleotide sequence ID" value="NZ_CP036525.1"/>
</dbReference>
<feature type="signal peptide" evidence="8">
    <location>
        <begin position="1"/>
        <end position="42"/>
    </location>
</feature>
<evidence type="ECO:0000256" key="3">
    <source>
        <dbReference type="ARBA" id="ARBA00022723"/>
    </source>
</evidence>
<name>A0A517N7P8_9BACT</name>
<organism evidence="10 11">
    <name type="scientific">Rubripirellula lacrimiformis</name>
    <dbReference type="NCBI Taxonomy" id="1930273"/>
    <lineage>
        <taxon>Bacteria</taxon>
        <taxon>Pseudomonadati</taxon>
        <taxon>Planctomycetota</taxon>
        <taxon>Planctomycetia</taxon>
        <taxon>Pirellulales</taxon>
        <taxon>Pirellulaceae</taxon>
        <taxon>Rubripirellula</taxon>
    </lineage>
</organism>
<accession>A0A517N7P8</accession>
<evidence type="ECO:0000256" key="6">
    <source>
        <dbReference type="ARBA" id="ARBA00022837"/>
    </source>
</evidence>
<dbReference type="KEGG" id="rlc:K227x_15470"/>
<dbReference type="InterPro" id="IPR050738">
    <property type="entry name" value="Sulfatase"/>
</dbReference>
<comment type="cofactor">
    <cofactor evidence="1">
        <name>Ca(2+)</name>
        <dbReference type="ChEBI" id="CHEBI:29108"/>
    </cofactor>
</comment>
<dbReference type="GO" id="GO:0004065">
    <property type="term" value="F:arylsulfatase activity"/>
    <property type="evidence" value="ECO:0007669"/>
    <property type="project" value="UniProtKB-EC"/>
</dbReference>
<dbReference type="SUPFAM" id="SSF53649">
    <property type="entry name" value="Alkaline phosphatase-like"/>
    <property type="match status" value="1"/>
</dbReference>
<keyword evidence="6" id="KW-0106">Calcium</keyword>
<feature type="chain" id="PRO_5022195940" evidence="8">
    <location>
        <begin position="43"/>
        <end position="499"/>
    </location>
</feature>
<comment type="similarity">
    <text evidence="2">Belongs to the sulfatase family.</text>
</comment>
<evidence type="ECO:0000256" key="8">
    <source>
        <dbReference type="SAM" id="SignalP"/>
    </source>
</evidence>
<dbReference type="EC" id="3.1.6.1" evidence="10"/>
<dbReference type="AlphaFoldDB" id="A0A517N7P8"/>